<organism evidence="2 3">
    <name type="scientific">Chryseobacterium ureilyticum</name>
    <dbReference type="NCBI Taxonomy" id="373668"/>
    <lineage>
        <taxon>Bacteria</taxon>
        <taxon>Pseudomonadati</taxon>
        <taxon>Bacteroidota</taxon>
        <taxon>Flavobacteriia</taxon>
        <taxon>Flavobacteriales</taxon>
        <taxon>Weeksellaceae</taxon>
        <taxon>Chryseobacterium group</taxon>
        <taxon>Chryseobacterium</taxon>
    </lineage>
</organism>
<sequence length="184" mass="21728">MKHRVVPIAFGLNSFYLSFLYFRLFWLSNGKVTGELLTYKYMLYSVFMVYPLFMISAIIFSKEFKGSFFIKFLAWALMAAVPLLYFYSFDLFDQKELFYGCILTLIQCLFQSKMIKDEEMAARVAGVFAAKLLLWFVTLILSLSFLIWYSDRDILMNMLFGGFYYLFAGILDIVIVRYKFLTKK</sequence>
<dbReference type="EMBL" id="FTOL01000001">
    <property type="protein sequence ID" value="SIS59009.1"/>
    <property type="molecule type" value="Genomic_DNA"/>
</dbReference>
<feature type="transmembrane region" description="Helical" evidence="1">
    <location>
        <begin position="68"/>
        <end position="85"/>
    </location>
</feature>
<dbReference type="RefSeq" id="WP_076549451.1">
    <property type="nucleotide sequence ID" value="NZ_FTOL01000001.1"/>
</dbReference>
<feature type="transmembrane region" description="Helical" evidence="1">
    <location>
        <begin position="154"/>
        <end position="176"/>
    </location>
</feature>
<keyword evidence="1" id="KW-1133">Transmembrane helix</keyword>
<protein>
    <submittedName>
        <fullName evidence="2">Uncharacterized protein</fullName>
    </submittedName>
</protein>
<evidence type="ECO:0000313" key="2">
    <source>
        <dbReference type="EMBL" id="SIS59009.1"/>
    </source>
</evidence>
<dbReference type="STRING" id="373668.SAMN05421786_101365"/>
<dbReference type="OrthoDB" id="1256046at2"/>
<dbReference type="AlphaFoldDB" id="A0A1N7KBU1"/>
<accession>A0A1N7KBU1</accession>
<feature type="transmembrane region" description="Helical" evidence="1">
    <location>
        <begin position="127"/>
        <end position="148"/>
    </location>
</feature>
<keyword evidence="1" id="KW-0812">Transmembrane</keyword>
<evidence type="ECO:0000256" key="1">
    <source>
        <dbReference type="SAM" id="Phobius"/>
    </source>
</evidence>
<reference evidence="3" key="1">
    <citation type="submission" date="2017-01" db="EMBL/GenBank/DDBJ databases">
        <authorList>
            <person name="Varghese N."/>
            <person name="Submissions S."/>
        </authorList>
    </citation>
    <scope>NUCLEOTIDE SEQUENCE [LARGE SCALE GENOMIC DNA]</scope>
    <source>
        <strain evidence="3">DSM 18017</strain>
    </source>
</reference>
<dbReference type="Proteomes" id="UP000186744">
    <property type="component" value="Unassembled WGS sequence"/>
</dbReference>
<gene>
    <name evidence="2" type="ORF">SAMN05421786_101365</name>
</gene>
<feature type="transmembrane region" description="Helical" evidence="1">
    <location>
        <begin position="7"/>
        <end position="26"/>
    </location>
</feature>
<keyword evidence="1" id="KW-0472">Membrane</keyword>
<evidence type="ECO:0000313" key="3">
    <source>
        <dbReference type="Proteomes" id="UP000186744"/>
    </source>
</evidence>
<proteinExistence type="predicted"/>
<feature type="transmembrane region" description="Helical" evidence="1">
    <location>
        <begin position="41"/>
        <end position="61"/>
    </location>
</feature>
<name>A0A1N7KBU1_9FLAO</name>
<keyword evidence="3" id="KW-1185">Reference proteome</keyword>
<feature type="transmembrane region" description="Helical" evidence="1">
    <location>
        <begin position="97"/>
        <end position="115"/>
    </location>
</feature>